<dbReference type="PANTHER" id="PTHR34473">
    <property type="entry name" value="UPF0699 TRANSMEMBRANE PROTEIN YDBS"/>
    <property type="match status" value="1"/>
</dbReference>
<feature type="domain" description="YdbS-like PH" evidence="3">
    <location>
        <begin position="101"/>
        <end position="178"/>
    </location>
</feature>
<proteinExistence type="predicted"/>
<dbReference type="Proteomes" id="UP001500427">
    <property type="component" value="Unassembled WGS sequence"/>
</dbReference>
<evidence type="ECO:0000313" key="4">
    <source>
        <dbReference type="EMBL" id="GAA5019215.1"/>
    </source>
</evidence>
<feature type="compositionally biased region" description="Basic and acidic residues" evidence="1">
    <location>
        <begin position="7"/>
        <end position="23"/>
    </location>
</feature>
<reference evidence="5" key="1">
    <citation type="journal article" date="2019" name="Int. J. Syst. Evol. Microbiol.">
        <title>The Global Catalogue of Microorganisms (GCM) 10K type strain sequencing project: providing services to taxonomists for standard genome sequencing and annotation.</title>
        <authorList>
            <consortium name="The Broad Institute Genomics Platform"/>
            <consortium name="The Broad Institute Genome Sequencing Center for Infectious Disease"/>
            <person name="Wu L."/>
            <person name="Ma J."/>
        </authorList>
    </citation>
    <scope>NUCLEOTIDE SEQUENCE [LARGE SCALE GENOMIC DNA]</scope>
    <source>
        <strain evidence="5">JCM 17687</strain>
    </source>
</reference>
<feature type="transmembrane region" description="Helical" evidence="2">
    <location>
        <begin position="44"/>
        <end position="66"/>
    </location>
</feature>
<keyword evidence="2" id="KW-0472">Membrane</keyword>
<evidence type="ECO:0000259" key="3">
    <source>
        <dbReference type="Pfam" id="PF03703"/>
    </source>
</evidence>
<keyword evidence="2" id="KW-1133">Transmembrane helix</keyword>
<evidence type="ECO:0000313" key="5">
    <source>
        <dbReference type="Proteomes" id="UP001500427"/>
    </source>
</evidence>
<feature type="transmembrane region" description="Helical" evidence="2">
    <location>
        <begin position="78"/>
        <end position="95"/>
    </location>
</feature>
<sequence length="191" mass="21150">MHPAVPEPDRPEPDRPEPDRSQPDRPALAEPVLREPAHRVSDRAVLMWTVNAAALLVLLLAGQVVWWFVDDAPSRTPHWVVGAVWFVVGGTYTAVMPRWRYRVHRWEATPRAVYTQSGWLWQERRIAPLSRVQTVDLDRGPVAQLLGLAAVTITTASAAGPVSIHALDLPVARELVDALTAAALERTDDAT</sequence>
<evidence type="ECO:0000256" key="1">
    <source>
        <dbReference type="SAM" id="MobiDB-lite"/>
    </source>
</evidence>
<dbReference type="EMBL" id="BAABIW010000006">
    <property type="protein sequence ID" value="GAA5019215.1"/>
    <property type="molecule type" value="Genomic_DNA"/>
</dbReference>
<dbReference type="RefSeq" id="WP_345506016.1">
    <property type="nucleotide sequence ID" value="NZ_BAABIW010000006.1"/>
</dbReference>
<dbReference type="Pfam" id="PF03703">
    <property type="entry name" value="bPH_2"/>
    <property type="match status" value="1"/>
</dbReference>
<keyword evidence="2" id="KW-0812">Transmembrane</keyword>
<protein>
    <submittedName>
        <fullName evidence="4">PH domain-containing protein</fullName>
    </submittedName>
</protein>
<dbReference type="PANTHER" id="PTHR34473:SF3">
    <property type="entry name" value="TRANSMEMBRANE PROTEIN-RELATED"/>
    <property type="match status" value="1"/>
</dbReference>
<dbReference type="InterPro" id="IPR005182">
    <property type="entry name" value="YdbS-like_PH"/>
</dbReference>
<name>A0ABP9J3A4_9MICO</name>
<accession>A0ABP9J3A4</accession>
<evidence type="ECO:0000256" key="2">
    <source>
        <dbReference type="SAM" id="Phobius"/>
    </source>
</evidence>
<feature type="region of interest" description="Disordered" evidence="1">
    <location>
        <begin position="1"/>
        <end position="33"/>
    </location>
</feature>
<keyword evidence="5" id="KW-1185">Reference proteome</keyword>
<organism evidence="4 5">
    <name type="scientific">Terrabacter aeriphilus</name>
    <dbReference type="NCBI Taxonomy" id="515662"/>
    <lineage>
        <taxon>Bacteria</taxon>
        <taxon>Bacillati</taxon>
        <taxon>Actinomycetota</taxon>
        <taxon>Actinomycetes</taxon>
        <taxon>Micrococcales</taxon>
        <taxon>Intrasporangiaceae</taxon>
        <taxon>Terrabacter</taxon>
    </lineage>
</organism>
<gene>
    <name evidence="4" type="ORF">GCM10023258_06690</name>
</gene>
<comment type="caution">
    <text evidence="4">The sequence shown here is derived from an EMBL/GenBank/DDBJ whole genome shotgun (WGS) entry which is preliminary data.</text>
</comment>